<name>A0ABZ3CP55_9GAMM</name>
<keyword evidence="2" id="KW-1185">Reference proteome</keyword>
<proteinExistence type="predicted"/>
<reference evidence="1 2" key="1">
    <citation type="submission" date="2024-04" db="EMBL/GenBank/DDBJ databases">
        <title>Salinicola lusitanus LLJ914,a marine bacterium isolated from the Okinawa Trough.</title>
        <authorList>
            <person name="Li J."/>
        </authorList>
    </citation>
    <scope>NUCLEOTIDE SEQUENCE [LARGE SCALE GENOMIC DNA]</scope>
    <source>
        <strain evidence="1 2">LLJ914</strain>
    </source>
</reference>
<accession>A0ABZ3CP55</accession>
<evidence type="ECO:0008006" key="3">
    <source>
        <dbReference type="Google" id="ProtNLM"/>
    </source>
</evidence>
<dbReference type="EMBL" id="CP151919">
    <property type="protein sequence ID" value="XAD52953.1"/>
    <property type="molecule type" value="Genomic_DNA"/>
</dbReference>
<evidence type="ECO:0000313" key="1">
    <source>
        <dbReference type="EMBL" id="XAD52953.1"/>
    </source>
</evidence>
<gene>
    <name evidence="1" type="ORF">AAGT95_14010</name>
</gene>
<dbReference type="Proteomes" id="UP001453229">
    <property type="component" value="Chromosome"/>
</dbReference>
<organism evidence="1 2">
    <name type="scientific">Salinicola lusitanus</name>
    <dbReference type="NCBI Taxonomy" id="1949085"/>
    <lineage>
        <taxon>Bacteria</taxon>
        <taxon>Pseudomonadati</taxon>
        <taxon>Pseudomonadota</taxon>
        <taxon>Gammaproteobacteria</taxon>
        <taxon>Oceanospirillales</taxon>
        <taxon>Halomonadaceae</taxon>
        <taxon>Salinicola</taxon>
    </lineage>
</organism>
<protein>
    <recommendedName>
        <fullName evidence="3">Carrier domain-containing protein</fullName>
    </recommendedName>
</protein>
<dbReference type="RefSeq" id="WP_342594190.1">
    <property type="nucleotide sequence ID" value="NZ_CP151919.1"/>
</dbReference>
<evidence type="ECO:0000313" key="2">
    <source>
        <dbReference type="Proteomes" id="UP001453229"/>
    </source>
</evidence>
<sequence length="156" mass="17359">MSDTLTHQLAQEEVDVILAALRLLQRTSSWDIPDEIQDIGGESLDVVNIDRLCEMLNLDGVVDHQDDRDVLIRRFRAELSRSDWDSDTAANLATTLADAGWPIFLPQDEGWTLDVVNGAYTVLACVEGPFRSDAKAVAFIGRRFASGTDRCWIPLV</sequence>